<feature type="compositionally biased region" description="Pro residues" evidence="5">
    <location>
        <begin position="87"/>
        <end position="112"/>
    </location>
</feature>
<dbReference type="Pfam" id="PF03466">
    <property type="entry name" value="LysR_substrate"/>
    <property type="match status" value="1"/>
</dbReference>
<dbReference type="InterPro" id="IPR036388">
    <property type="entry name" value="WH-like_DNA-bd_sf"/>
</dbReference>
<feature type="domain" description="LysR substrate-binding" evidence="7">
    <location>
        <begin position="113"/>
        <end position="315"/>
    </location>
</feature>
<feature type="domain" description="HTH lysR-type" evidence="6">
    <location>
        <begin position="6"/>
        <end position="65"/>
    </location>
</feature>
<keyword evidence="2" id="KW-0805">Transcription regulation</keyword>
<dbReference type="RefSeq" id="WP_380796929.1">
    <property type="nucleotide sequence ID" value="NZ_JBHRVU010000004.1"/>
</dbReference>
<evidence type="ECO:0000313" key="9">
    <source>
        <dbReference type="Proteomes" id="UP001595681"/>
    </source>
</evidence>
<gene>
    <name evidence="8" type="ORF">ACFOKF_16150</name>
</gene>
<evidence type="ECO:0000256" key="1">
    <source>
        <dbReference type="ARBA" id="ARBA00009437"/>
    </source>
</evidence>
<sequence length="317" mass="33334">MNSPPLRQLDVFAQMVAAGDVARCARDLGVSVDQVLRDIASLEMRLGYRLFDDLDGPTRLTAAGRKTAQAMTLLTEDGPHPQGEAPPADPSPESPPATIPTAPPAPATPPEPARQTIVLAAPAPIFGQLQDALAAFEAANEDIAIALDLHVHSAQQAMAALASGRADIAYFYALEEPAGCASRYGWSEPLNLYAGAGHALARADSVSREDLAMTSMLTMEPHGGMREVIDAALAKGRVRALPALLESDNMFEIIAALRDGAGYFAAFGTLARDLGRIGGIGRLALDMPLPAIEVRQAVAPRAAEKPAVEALAEFLFL</sequence>
<comment type="similarity">
    <text evidence="1">Belongs to the LysR transcriptional regulatory family.</text>
</comment>
<comment type="caution">
    <text evidence="8">The sequence shown here is derived from an EMBL/GenBank/DDBJ whole genome shotgun (WGS) entry which is preliminary data.</text>
</comment>
<dbReference type="CDD" id="cd05466">
    <property type="entry name" value="PBP2_LTTR_substrate"/>
    <property type="match status" value="1"/>
</dbReference>
<organism evidence="8 9">
    <name type="scientific">Sphingobium rhizovicinum</name>
    <dbReference type="NCBI Taxonomy" id="432308"/>
    <lineage>
        <taxon>Bacteria</taxon>
        <taxon>Pseudomonadati</taxon>
        <taxon>Pseudomonadota</taxon>
        <taxon>Alphaproteobacteria</taxon>
        <taxon>Sphingomonadales</taxon>
        <taxon>Sphingomonadaceae</taxon>
        <taxon>Sphingobium</taxon>
    </lineage>
</organism>
<evidence type="ECO:0000256" key="5">
    <source>
        <dbReference type="SAM" id="MobiDB-lite"/>
    </source>
</evidence>
<dbReference type="Proteomes" id="UP001595681">
    <property type="component" value="Unassembled WGS sequence"/>
</dbReference>
<dbReference type="SUPFAM" id="SSF53850">
    <property type="entry name" value="Periplasmic binding protein-like II"/>
    <property type="match status" value="1"/>
</dbReference>
<dbReference type="Gene3D" id="3.40.190.290">
    <property type="match status" value="1"/>
</dbReference>
<name>A0ABV7NGT8_9SPHN</name>
<keyword evidence="4" id="KW-0804">Transcription</keyword>
<dbReference type="PANTHER" id="PTHR30346">
    <property type="entry name" value="TRANSCRIPTIONAL DUAL REGULATOR HCAR-RELATED"/>
    <property type="match status" value="1"/>
</dbReference>
<dbReference type="PANTHER" id="PTHR30346:SF28">
    <property type="entry name" value="HTH-TYPE TRANSCRIPTIONAL REGULATOR CYNR"/>
    <property type="match status" value="1"/>
</dbReference>
<accession>A0ABV7NGT8</accession>
<keyword evidence="9" id="KW-1185">Reference proteome</keyword>
<reference evidence="9" key="1">
    <citation type="journal article" date="2019" name="Int. J. Syst. Evol. Microbiol.">
        <title>The Global Catalogue of Microorganisms (GCM) 10K type strain sequencing project: providing services to taxonomists for standard genome sequencing and annotation.</title>
        <authorList>
            <consortium name="The Broad Institute Genomics Platform"/>
            <consortium name="The Broad Institute Genome Sequencing Center for Infectious Disease"/>
            <person name="Wu L."/>
            <person name="Ma J."/>
        </authorList>
    </citation>
    <scope>NUCLEOTIDE SEQUENCE [LARGE SCALE GENOMIC DNA]</scope>
    <source>
        <strain evidence="9">CCM 7491</strain>
    </source>
</reference>
<evidence type="ECO:0000259" key="7">
    <source>
        <dbReference type="Pfam" id="PF03466"/>
    </source>
</evidence>
<protein>
    <submittedName>
        <fullName evidence="8">LysR family transcriptional regulator</fullName>
    </submittedName>
</protein>
<dbReference type="Pfam" id="PF00126">
    <property type="entry name" value="HTH_1"/>
    <property type="match status" value="1"/>
</dbReference>
<dbReference type="SUPFAM" id="SSF46785">
    <property type="entry name" value="Winged helix' DNA-binding domain"/>
    <property type="match status" value="1"/>
</dbReference>
<dbReference type="EMBL" id="JBHRVU010000004">
    <property type="protein sequence ID" value="MFC3442709.1"/>
    <property type="molecule type" value="Genomic_DNA"/>
</dbReference>
<dbReference type="Gene3D" id="1.10.10.10">
    <property type="entry name" value="Winged helix-like DNA-binding domain superfamily/Winged helix DNA-binding domain"/>
    <property type="match status" value="1"/>
</dbReference>
<dbReference type="InterPro" id="IPR005119">
    <property type="entry name" value="LysR_subst-bd"/>
</dbReference>
<feature type="region of interest" description="Disordered" evidence="5">
    <location>
        <begin position="75"/>
        <end position="112"/>
    </location>
</feature>
<dbReference type="InterPro" id="IPR036390">
    <property type="entry name" value="WH_DNA-bd_sf"/>
</dbReference>
<evidence type="ECO:0000256" key="4">
    <source>
        <dbReference type="ARBA" id="ARBA00023163"/>
    </source>
</evidence>
<keyword evidence="3" id="KW-0238">DNA-binding</keyword>
<evidence type="ECO:0000313" key="8">
    <source>
        <dbReference type="EMBL" id="MFC3442709.1"/>
    </source>
</evidence>
<evidence type="ECO:0000256" key="2">
    <source>
        <dbReference type="ARBA" id="ARBA00023015"/>
    </source>
</evidence>
<evidence type="ECO:0000259" key="6">
    <source>
        <dbReference type="Pfam" id="PF00126"/>
    </source>
</evidence>
<evidence type="ECO:0000256" key="3">
    <source>
        <dbReference type="ARBA" id="ARBA00023125"/>
    </source>
</evidence>
<proteinExistence type="inferred from homology"/>
<dbReference type="InterPro" id="IPR000847">
    <property type="entry name" value="LysR_HTH_N"/>
</dbReference>